<feature type="compositionally biased region" description="Pro residues" evidence="1">
    <location>
        <begin position="45"/>
        <end position="59"/>
    </location>
</feature>
<feature type="compositionally biased region" description="Pro residues" evidence="1">
    <location>
        <begin position="67"/>
        <end position="87"/>
    </location>
</feature>
<sequence length="121" mass="12635">MKKIRLALLALMVAGALVGTNAALADDTEPDPDFNVQDSHWMEPSEPPETPAPPVPSPDPSTGTPASPVPSPDPSTATPVPPAPSPDPSEEAAPEDPHEDWEPPLMPTKGWIPQDPSEGNP</sequence>
<protein>
    <submittedName>
        <fullName evidence="3">Uncharacterized protein</fullName>
    </submittedName>
</protein>
<feature type="region of interest" description="Disordered" evidence="1">
    <location>
        <begin position="24"/>
        <end position="121"/>
    </location>
</feature>
<evidence type="ECO:0000256" key="2">
    <source>
        <dbReference type="SAM" id="SignalP"/>
    </source>
</evidence>
<proteinExistence type="predicted"/>
<feature type="chain" id="PRO_5011991861" evidence="2">
    <location>
        <begin position="26"/>
        <end position="121"/>
    </location>
</feature>
<dbReference type="AlphaFoldDB" id="A0A239BI23"/>
<keyword evidence="4" id="KW-1185">Reference proteome</keyword>
<keyword evidence="2" id="KW-0732">Signal</keyword>
<dbReference type="RefSeq" id="WP_143653112.1">
    <property type="nucleotide sequence ID" value="NZ_FZOD01000003.1"/>
</dbReference>
<evidence type="ECO:0000313" key="3">
    <source>
        <dbReference type="EMBL" id="SNS07765.1"/>
    </source>
</evidence>
<dbReference type="Proteomes" id="UP000198282">
    <property type="component" value="Unassembled WGS sequence"/>
</dbReference>
<gene>
    <name evidence="3" type="ORF">SAMN05216276_1003249</name>
</gene>
<dbReference type="EMBL" id="FZOD01000003">
    <property type="protein sequence ID" value="SNS07765.1"/>
    <property type="molecule type" value="Genomic_DNA"/>
</dbReference>
<feature type="signal peptide" evidence="2">
    <location>
        <begin position="1"/>
        <end position="25"/>
    </location>
</feature>
<evidence type="ECO:0000313" key="4">
    <source>
        <dbReference type="Proteomes" id="UP000198282"/>
    </source>
</evidence>
<reference evidence="3 4" key="1">
    <citation type="submission" date="2017-06" db="EMBL/GenBank/DDBJ databases">
        <authorList>
            <person name="Kim H.J."/>
            <person name="Triplett B.A."/>
        </authorList>
    </citation>
    <scope>NUCLEOTIDE SEQUENCE [LARGE SCALE GENOMIC DNA]</scope>
    <source>
        <strain evidence="3 4">CGMCC 4.2132</strain>
    </source>
</reference>
<evidence type="ECO:0000256" key="1">
    <source>
        <dbReference type="SAM" id="MobiDB-lite"/>
    </source>
</evidence>
<feature type="compositionally biased region" description="Acidic residues" evidence="1">
    <location>
        <begin position="88"/>
        <end position="99"/>
    </location>
</feature>
<name>A0A239BI23_9ACTN</name>
<accession>A0A239BI23</accession>
<organism evidence="3 4">
    <name type="scientific">Streptosporangium subroseum</name>
    <dbReference type="NCBI Taxonomy" id="106412"/>
    <lineage>
        <taxon>Bacteria</taxon>
        <taxon>Bacillati</taxon>
        <taxon>Actinomycetota</taxon>
        <taxon>Actinomycetes</taxon>
        <taxon>Streptosporangiales</taxon>
        <taxon>Streptosporangiaceae</taxon>
        <taxon>Streptosporangium</taxon>
    </lineage>
</organism>